<organism evidence="4 5">
    <name type="scientific">Vibrio alfacsensis</name>
    <dbReference type="NCBI Taxonomy" id="1074311"/>
    <lineage>
        <taxon>Bacteria</taxon>
        <taxon>Pseudomonadati</taxon>
        <taxon>Pseudomonadota</taxon>
        <taxon>Gammaproteobacteria</taxon>
        <taxon>Vibrionales</taxon>
        <taxon>Vibrionaceae</taxon>
        <taxon>Vibrio</taxon>
    </lineage>
</organism>
<dbReference type="Gene3D" id="2.40.128.20">
    <property type="match status" value="1"/>
</dbReference>
<dbReference type="InterPro" id="IPR047202">
    <property type="entry name" value="Lipocalin_Blc-like_dom"/>
</dbReference>
<dbReference type="SUPFAM" id="SSF50814">
    <property type="entry name" value="Lipocalins"/>
    <property type="match status" value="1"/>
</dbReference>
<dbReference type="Proteomes" id="UP000262832">
    <property type="component" value="Chromosome II"/>
</dbReference>
<gene>
    <name evidence="4" type="ORF">D1115_18395</name>
</gene>
<keyword evidence="2" id="KW-0446">Lipid-binding</keyword>
<dbReference type="PANTHER" id="PTHR10612:SF34">
    <property type="entry name" value="APOLIPOPROTEIN D"/>
    <property type="match status" value="1"/>
</dbReference>
<evidence type="ECO:0000259" key="3">
    <source>
        <dbReference type="Pfam" id="PF08212"/>
    </source>
</evidence>
<dbReference type="InterPro" id="IPR002446">
    <property type="entry name" value="Lipocalin_bac"/>
</dbReference>
<dbReference type="InterPro" id="IPR000566">
    <property type="entry name" value="Lipocln_cytosolic_FA-bd_dom"/>
</dbReference>
<dbReference type="PANTHER" id="PTHR10612">
    <property type="entry name" value="APOLIPOPROTEIN D"/>
    <property type="match status" value="1"/>
</dbReference>
<keyword evidence="2" id="KW-0449">Lipoprotein</keyword>
<dbReference type="PROSITE" id="PS51257">
    <property type="entry name" value="PROKAR_LIPOPROTEIN"/>
    <property type="match status" value="1"/>
</dbReference>
<sequence length="178" mass="20184">MKSLKLLFLVSLTTLFGCTSKPDGVEPVNNFELKPYLGKWYEVARLDHSFERGLSNVTAEYELRKDGGVTVINRGYSDEEQAWTQADGKAYFVGDENTGHLKVSFFGPFYSSYIVFELGQNYDYAFVSGFNHDYLWLLSRTPTIDAATIERFKQVAKSKGFKLDELILVDQTQSTLGN</sequence>
<keyword evidence="2" id="KW-0472">Membrane</keyword>
<comment type="function">
    <text evidence="2">Involved in the storage or transport of lipids necessary for membrane maintenance under stressful conditions. Displays a binding preference for lysophospholipids.</text>
</comment>
<accession>A0ABN5PKA5</accession>
<dbReference type="InterPro" id="IPR022271">
    <property type="entry name" value="Lipocalin_ApoD"/>
</dbReference>
<comment type="subunit">
    <text evidence="2">Homodimer.</text>
</comment>
<keyword evidence="5" id="KW-1185">Reference proteome</keyword>
<keyword evidence="2" id="KW-0998">Cell outer membrane</keyword>
<dbReference type="CDD" id="cd19438">
    <property type="entry name" value="lipocalin_Blc-like"/>
    <property type="match status" value="1"/>
</dbReference>
<dbReference type="RefSeq" id="WP_128812839.1">
    <property type="nucleotide sequence ID" value="NZ_CP032094.1"/>
</dbReference>
<comment type="subcellular location">
    <subcellularLocation>
        <location evidence="2">Cell outer membrane</location>
    </subcellularLocation>
</comment>
<evidence type="ECO:0000313" key="4">
    <source>
        <dbReference type="EMBL" id="AXY03627.1"/>
    </source>
</evidence>
<evidence type="ECO:0000313" key="5">
    <source>
        <dbReference type="Proteomes" id="UP000262832"/>
    </source>
</evidence>
<evidence type="ECO:0000256" key="2">
    <source>
        <dbReference type="PIRNR" id="PIRNR036893"/>
    </source>
</evidence>
<evidence type="ECO:0000256" key="1">
    <source>
        <dbReference type="ARBA" id="ARBA00006889"/>
    </source>
</evidence>
<comment type="similarity">
    <text evidence="1 2">Belongs to the calycin superfamily. Lipocalin family.</text>
</comment>
<proteinExistence type="inferred from homology"/>
<dbReference type="EMBL" id="CP032094">
    <property type="protein sequence ID" value="AXY03627.1"/>
    <property type="molecule type" value="Genomic_DNA"/>
</dbReference>
<dbReference type="InterPro" id="IPR012674">
    <property type="entry name" value="Calycin"/>
</dbReference>
<reference evidence="4 5" key="1">
    <citation type="submission" date="2018-08" db="EMBL/GenBank/DDBJ databases">
        <title>Genomic taxonomy of the Vibrionaceae family.</title>
        <authorList>
            <person name="Gomez-Gil B."/>
            <person name="Tanaka M."/>
            <person name="Sawabe T."/>
            <person name="Enciso-Ibarra K."/>
        </authorList>
    </citation>
    <scope>NUCLEOTIDE SEQUENCE [LARGE SCALE GENOMIC DNA]</scope>
    <source>
        <strain evidence="4 5">CAIM 1831</strain>
    </source>
</reference>
<name>A0ABN5PKA5_9VIBR</name>
<dbReference type="Pfam" id="PF08212">
    <property type="entry name" value="Lipocalin_2"/>
    <property type="match status" value="1"/>
</dbReference>
<protein>
    <recommendedName>
        <fullName evidence="2">Outer membrane lipoprotein Blc</fullName>
    </recommendedName>
</protein>
<dbReference type="PRINTS" id="PR01171">
    <property type="entry name" value="BCTLIPOCALIN"/>
</dbReference>
<feature type="domain" description="Lipocalin/cytosolic fatty-acid binding" evidence="3">
    <location>
        <begin position="32"/>
        <end position="170"/>
    </location>
</feature>
<dbReference type="PIRSF" id="PIRSF036893">
    <property type="entry name" value="Lipocalin_ApoD"/>
    <property type="match status" value="1"/>
</dbReference>